<dbReference type="InterPro" id="IPR017750">
    <property type="entry name" value="ATPase_T1SS"/>
</dbReference>
<evidence type="ECO:0000259" key="13">
    <source>
        <dbReference type="PROSITE" id="PS50990"/>
    </source>
</evidence>
<dbReference type="PROSITE" id="PS50893">
    <property type="entry name" value="ABC_TRANSPORTER_2"/>
    <property type="match status" value="1"/>
</dbReference>
<evidence type="ECO:0000313" key="15">
    <source>
        <dbReference type="Proteomes" id="UP000282086"/>
    </source>
</evidence>
<dbReference type="Pfam" id="PF00005">
    <property type="entry name" value="ABC_tran"/>
    <property type="match status" value="1"/>
</dbReference>
<keyword evidence="4 10" id="KW-0812">Transmembrane</keyword>
<dbReference type="GO" id="GO:0005524">
    <property type="term" value="F:ATP binding"/>
    <property type="evidence" value="ECO:0007669"/>
    <property type="project" value="UniProtKB-KW"/>
</dbReference>
<keyword evidence="3" id="KW-1003">Cell membrane</keyword>
<feature type="domain" description="ABC transporter" evidence="11">
    <location>
        <begin position="483"/>
        <end position="719"/>
    </location>
</feature>
<dbReference type="SUPFAM" id="SSF90123">
    <property type="entry name" value="ABC transporter transmembrane region"/>
    <property type="match status" value="1"/>
</dbReference>
<dbReference type="InterPro" id="IPR011527">
    <property type="entry name" value="ABC1_TM_dom"/>
</dbReference>
<dbReference type="FunFam" id="3.40.50.300:FF:000299">
    <property type="entry name" value="ABC transporter ATP-binding protein/permease"/>
    <property type="match status" value="1"/>
</dbReference>
<dbReference type="Gene3D" id="3.90.70.10">
    <property type="entry name" value="Cysteine proteinases"/>
    <property type="match status" value="1"/>
</dbReference>
<evidence type="ECO:0000256" key="3">
    <source>
        <dbReference type="ARBA" id="ARBA00022475"/>
    </source>
</evidence>
<dbReference type="PANTHER" id="PTHR43394:SF1">
    <property type="entry name" value="ATP-BINDING CASSETTE SUB-FAMILY B MEMBER 10, MITOCHONDRIAL"/>
    <property type="match status" value="1"/>
</dbReference>
<dbReference type="CDD" id="cd18587">
    <property type="entry name" value="ABC_6TM_LapB_like"/>
    <property type="match status" value="1"/>
</dbReference>
<gene>
    <name evidence="14" type="primary">apxIB_2</name>
    <name evidence="14" type="ORF">NCTC129_04818</name>
</gene>
<evidence type="ECO:0000256" key="6">
    <source>
        <dbReference type="ARBA" id="ARBA00022801"/>
    </source>
</evidence>
<comment type="subcellular location">
    <subcellularLocation>
        <location evidence="1">Cell membrane</location>
        <topology evidence="1">Multi-pass membrane protein</topology>
    </subcellularLocation>
</comment>
<dbReference type="GO" id="GO:0008233">
    <property type="term" value="F:peptidase activity"/>
    <property type="evidence" value="ECO:0007669"/>
    <property type="project" value="InterPro"/>
</dbReference>
<dbReference type="InterPro" id="IPR036640">
    <property type="entry name" value="ABC1_TM_sf"/>
</dbReference>
<feature type="transmembrane region" description="Helical" evidence="10">
    <location>
        <begin position="283"/>
        <end position="302"/>
    </location>
</feature>
<dbReference type="Gene3D" id="3.40.50.300">
    <property type="entry name" value="P-loop containing nucleotide triphosphate hydrolases"/>
    <property type="match status" value="1"/>
</dbReference>
<dbReference type="GO" id="GO:0016887">
    <property type="term" value="F:ATP hydrolysis activity"/>
    <property type="evidence" value="ECO:0007669"/>
    <property type="project" value="InterPro"/>
</dbReference>
<dbReference type="PROSITE" id="PS50990">
    <property type="entry name" value="PEPTIDASE_C39"/>
    <property type="match status" value="1"/>
</dbReference>
<dbReference type="SUPFAM" id="SSF52540">
    <property type="entry name" value="P-loop containing nucleoside triphosphate hydrolases"/>
    <property type="match status" value="1"/>
</dbReference>
<dbReference type="InterPro" id="IPR003593">
    <property type="entry name" value="AAA+_ATPase"/>
</dbReference>
<dbReference type="InterPro" id="IPR003439">
    <property type="entry name" value="ABC_transporter-like_ATP-bd"/>
</dbReference>
<evidence type="ECO:0000256" key="8">
    <source>
        <dbReference type="ARBA" id="ARBA00022989"/>
    </source>
</evidence>
<organism evidence="14 15">
    <name type="scientific">Salmonella enterica I</name>
    <dbReference type="NCBI Taxonomy" id="59201"/>
    <lineage>
        <taxon>Bacteria</taxon>
        <taxon>Pseudomonadati</taxon>
        <taxon>Pseudomonadota</taxon>
        <taxon>Gammaproteobacteria</taxon>
        <taxon>Enterobacterales</taxon>
        <taxon>Enterobacteriaceae</taxon>
        <taxon>Salmonella</taxon>
    </lineage>
</organism>
<dbReference type="InterPro" id="IPR039421">
    <property type="entry name" value="Type_1_exporter"/>
</dbReference>
<evidence type="ECO:0000256" key="7">
    <source>
        <dbReference type="ARBA" id="ARBA00022840"/>
    </source>
</evidence>
<reference evidence="14 15" key="1">
    <citation type="submission" date="2018-12" db="EMBL/GenBank/DDBJ databases">
        <authorList>
            <consortium name="Pathogen Informatics"/>
        </authorList>
    </citation>
    <scope>NUCLEOTIDE SEQUENCE [LARGE SCALE GENOMIC DNA]</scope>
    <source>
        <strain evidence="14 15">NCTC129</strain>
    </source>
</reference>
<proteinExistence type="predicted"/>
<feature type="transmembrane region" description="Helical" evidence="10">
    <location>
        <begin position="390"/>
        <end position="410"/>
    </location>
</feature>
<dbReference type="GO" id="GO:0015421">
    <property type="term" value="F:ABC-type oligopeptide transporter activity"/>
    <property type="evidence" value="ECO:0007669"/>
    <property type="project" value="TreeGrafter"/>
</dbReference>
<evidence type="ECO:0000259" key="12">
    <source>
        <dbReference type="PROSITE" id="PS50929"/>
    </source>
</evidence>
<evidence type="ECO:0000256" key="4">
    <source>
        <dbReference type="ARBA" id="ARBA00022692"/>
    </source>
</evidence>
<evidence type="ECO:0000256" key="10">
    <source>
        <dbReference type="SAM" id="Phobius"/>
    </source>
</evidence>
<dbReference type="NCBIfam" id="TIGR03375">
    <property type="entry name" value="type_I_sec_LssB"/>
    <property type="match status" value="1"/>
</dbReference>
<dbReference type="PANTHER" id="PTHR43394">
    <property type="entry name" value="ATP-DEPENDENT PERMEASE MDL1, MITOCHONDRIAL"/>
    <property type="match status" value="1"/>
</dbReference>
<dbReference type="InterPro" id="IPR027417">
    <property type="entry name" value="P-loop_NTPase"/>
</dbReference>
<feature type="transmembrane region" description="Helical" evidence="10">
    <location>
        <begin position="168"/>
        <end position="193"/>
    </location>
</feature>
<evidence type="ECO:0000259" key="11">
    <source>
        <dbReference type="PROSITE" id="PS50893"/>
    </source>
</evidence>
<dbReference type="PROSITE" id="PS50929">
    <property type="entry name" value="ABC_TM1F"/>
    <property type="match status" value="1"/>
</dbReference>
<evidence type="ECO:0000256" key="2">
    <source>
        <dbReference type="ARBA" id="ARBA00022448"/>
    </source>
</evidence>
<dbReference type="GO" id="GO:0005886">
    <property type="term" value="C:plasma membrane"/>
    <property type="evidence" value="ECO:0007669"/>
    <property type="project" value="UniProtKB-SubCell"/>
</dbReference>
<keyword evidence="8 10" id="KW-1133">Transmembrane helix</keyword>
<protein>
    <submittedName>
        <fullName evidence="14">Type I secretion protein, ATP-binding protein</fullName>
    </submittedName>
</protein>
<dbReference type="InterPro" id="IPR005074">
    <property type="entry name" value="Peptidase_C39"/>
</dbReference>
<feature type="domain" description="Peptidase C39" evidence="13">
    <location>
        <begin position="13"/>
        <end position="135"/>
    </location>
</feature>
<sequence>MTRAAPDVEEVLSERALSQWAQAISYVAGHYRVACSPGSIQANAPWFRGKSRTTALTQLARQAGLSFHAPDIDKTAFSQWRLPLVVELRDGLLLVIEHVNGEDAVDVFVIEEEGQRNRLTLSELLPEILYVAALRPLSALKDSRVDRYISRFKPDWMRELVLQDIRPYLPVMVAAFLINVLSLAGIVFSMQVYDRVIPAQSYPTLYVLSFGVLVAVLFGFLLREARTHIMDVLGKRADMRISDRVFGHALRLRNSAIPRSTGSFISQLRELEQIREMITSSTLATIVDLPFFFLFMIVLAIIAPPLAWIAPVAALLMILPGVALQKKLAVLANQAAHEATLRNAVLVESVQGLEDIKLMQAENRFLQQWNSYIRITGESGLRTRKLTQGLISWGMSVQSLVYAAVIMFGAPMVIEGSMTTGAVVAASMLGSRMIAPMANLCGVLARWQQVKAAKMGLDNIMQLPTETQHDDSLIHRDILHGHYFFENAQFRYHNDDQRIPLRLVRLEIMPGERIAILGRNGAGKSTLLQAMAGGLEMIQGDARLDNLSLSHIDMADLRRNIGFLSQNARLFFGTLRENLTLGAPHANDEQIFDALEVSGGAVFVRRLAKGLDHPIMEGGNGLSGGQRQSLLLARMLLRSPNIVLLDEPSASLDEHTEREFIQRLHQWLGNRTLVVATHRVPILELVERVVVLKEGQLVMDAPKAQALNADRMQSHRREWKNENQISMMPRWTIPIFSVNGRFPARVVLF</sequence>
<name>A0A447N5G5_SALET</name>
<evidence type="ECO:0000256" key="9">
    <source>
        <dbReference type="ARBA" id="ARBA00023136"/>
    </source>
</evidence>
<accession>A0A447N5G5</accession>
<dbReference type="Pfam" id="PF00664">
    <property type="entry name" value="ABC_membrane"/>
    <property type="match status" value="1"/>
</dbReference>
<keyword evidence="7 14" id="KW-0067">ATP-binding</keyword>
<keyword evidence="2" id="KW-0813">Transport</keyword>
<keyword evidence="5" id="KW-0547">Nucleotide-binding</keyword>
<dbReference type="FunFam" id="1.20.1560.10:FF:000093">
    <property type="entry name" value="Type I secretion system permease/ATPase"/>
    <property type="match status" value="1"/>
</dbReference>
<feature type="domain" description="ABC transmembrane type-1" evidence="12">
    <location>
        <begin position="171"/>
        <end position="449"/>
    </location>
</feature>
<dbReference type="Proteomes" id="UP000282086">
    <property type="component" value="Chromosome"/>
</dbReference>
<evidence type="ECO:0000256" key="1">
    <source>
        <dbReference type="ARBA" id="ARBA00004651"/>
    </source>
</evidence>
<feature type="transmembrane region" description="Helical" evidence="10">
    <location>
        <begin position="205"/>
        <end position="222"/>
    </location>
</feature>
<dbReference type="GO" id="GO:0006508">
    <property type="term" value="P:proteolysis"/>
    <property type="evidence" value="ECO:0007669"/>
    <property type="project" value="InterPro"/>
</dbReference>
<keyword evidence="6" id="KW-0378">Hydrolase</keyword>
<dbReference type="EMBL" id="LR134140">
    <property type="protein sequence ID" value="VDZ98546.1"/>
    <property type="molecule type" value="Genomic_DNA"/>
</dbReference>
<keyword evidence="9 10" id="KW-0472">Membrane</keyword>
<evidence type="ECO:0000256" key="5">
    <source>
        <dbReference type="ARBA" id="ARBA00022741"/>
    </source>
</evidence>
<dbReference type="SMART" id="SM00382">
    <property type="entry name" value="AAA"/>
    <property type="match status" value="1"/>
</dbReference>
<dbReference type="AlphaFoldDB" id="A0A447N5G5"/>
<evidence type="ECO:0000313" key="14">
    <source>
        <dbReference type="EMBL" id="VDZ98546.1"/>
    </source>
</evidence>
<dbReference type="Gene3D" id="1.20.1560.10">
    <property type="entry name" value="ABC transporter type 1, transmembrane domain"/>
    <property type="match status" value="1"/>
</dbReference>
<feature type="transmembrane region" description="Helical" evidence="10">
    <location>
        <begin position="308"/>
        <end position="324"/>
    </location>
</feature>